<dbReference type="InterPro" id="IPR035985">
    <property type="entry name" value="Ubiquitin-activating_enz"/>
</dbReference>
<reference evidence="1" key="1">
    <citation type="journal article" date="2014" name="Front. Microbiol.">
        <title>High frequency of phylogenetically diverse reductive dehalogenase-homologous genes in deep subseafloor sedimentary metagenomes.</title>
        <authorList>
            <person name="Kawai M."/>
            <person name="Futagami T."/>
            <person name="Toyoda A."/>
            <person name="Takaki Y."/>
            <person name="Nishi S."/>
            <person name="Hori S."/>
            <person name="Arai W."/>
            <person name="Tsubouchi T."/>
            <person name="Morono Y."/>
            <person name="Uchiyama I."/>
            <person name="Ito T."/>
            <person name="Fujiyama A."/>
            <person name="Inagaki F."/>
            <person name="Takami H."/>
        </authorList>
    </citation>
    <scope>NUCLEOTIDE SEQUENCE</scope>
    <source>
        <strain evidence="1">Expedition CK06-06</strain>
    </source>
</reference>
<evidence type="ECO:0000313" key="1">
    <source>
        <dbReference type="EMBL" id="GAH01593.1"/>
    </source>
</evidence>
<dbReference type="EMBL" id="BART01020223">
    <property type="protein sequence ID" value="GAH01593.1"/>
    <property type="molecule type" value="Genomic_DNA"/>
</dbReference>
<gene>
    <name evidence="1" type="ORF">S01H4_37610</name>
</gene>
<dbReference type="SUPFAM" id="SSF69572">
    <property type="entry name" value="Activating enzymes of the ubiquitin-like proteins"/>
    <property type="match status" value="1"/>
</dbReference>
<dbReference type="GO" id="GO:0008641">
    <property type="term" value="F:ubiquitin-like modifier activating enzyme activity"/>
    <property type="evidence" value="ECO:0007669"/>
    <property type="project" value="InterPro"/>
</dbReference>
<comment type="caution">
    <text evidence="1">The sequence shown here is derived from an EMBL/GenBank/DDBJ whole genome shotgun (WGS) entry which is preliminary data.</text>
</comment>
<protein>
    <submittedName>
        <fullName evidence="1">Uncharacterized protein</fullName>
    </submittedName>
</protein>
<proteinExistence type="predicted"/>
<sequence length="35" mass="3759">MPGQIGLIQATEAIKFILGIGEPLVGRFLVYDALD</sequence>
<accession>X1DYX6</accession>
<dbReference type="AlphaFoldDB" id="X1DYX6"/>
<name>X1DYX6_9ZZZZ</name>
<organism evidence="1">
    <name type="scientific">marine sediment metagenome</name>
    <dbReference type="NCBI Taxonomy" id="412755"/>
    <lineage>
        <taxon>unclassified sequences</taxon>
        <taxon>metagenomes</taxon>
        <taxon>ecological metagenomes</taxon>
    </lineage>
</organism>
<feature type="non-terminal residue" evidence="1">
    <location>
        <position position="35"/>
    </location>
</feature>